<dbReference type="Gene3D" id="1.10.10.580">
    <property type="entry name" value="Structural maintenance of chromosome 1. Chain E"/>
    <property type="match status" value="1"/>
</dbReference>
<proteinExistence type="predicted"/>
<dbReference type="InterPro" id="IPR023093">
    <property type="entry name" value="ScpA-like_C"/>
</dbReference>
<name>A0A7C5LBE7_CALS0</name>
<organism evidence="1">
    <name type="scientific">Caldiarchaeum subterraneum</name>
    <dbReference type="NCBI Taxonomy" id="311458"/>
    <lineage>
        <taxon>Archaea</taxon>
        <taxon>Nitrososphaerota</taxon>
        <taxon>Candidatus Caldarchaeales</taxon>
        <taxon>Candidatus Caldarchaeaceae</taxon>
        <taxon>Candidatus Caldarchaeum</taxon>
    </lineage>
</organism>
<comment type="caution">
    <text evidence="1">The sequence shown here is derived from an EMBL/GenBank/DDBJ whole genome shotgun (WGS) entry which is preliminary data.</text>
</comment>
<protein>
    <recommendedName>
        <fullName evidence="2">Chromosome segregation and condensation protein ScpA</fullName>
    </recommendedName>
</protein>
<evidence type="ECO:0008006" key="2">
    <source>
        <dbReference type="Google" id="ProtNLM"/>
    </source>
</evidence>
<dbReference type="InterPro" id="IPR003768">
    <property type="entry name" value="ScpA"/>
</dbReference>
<dbReference type="Gene3D" id="6.10.250.2410">
    <property type="match status" value="1"/>
</dbReference>
<dbReference type="EMBL" id="DRWN01000065">
    <property type="protein sequence ID" value="HHK69004.1"/>
    <property type="molecule type" value="Genomic_DNA"/>
</dbReference>
<sequence length="229" mass="25972">MRLDSQLSEQVLTAPWRILFDVTRLDRLKVWEIRLNEVLAEFSQALRTYGYIDLNLCGIAVLSAATIHRIKTEKLLQGDVPPKPKPKPEIDILPPIELPFKPELMTATIQEIVTALQKALSQSADRKSETVPPQVQENRIVLAEFLVKIEEELERFVEKLYQIFQQTDMISFTQLVKDMSKLDAAKTFILLLFAAARKFVVLIQFDGADDLQILKGEVLGADGGQQNAR</sequence>
<accession>A0A7C5LBE7</accession>
<evidence type="ECO:0000313" key="1">
    <source>
        <dbReference type="EMBL" id="HHK69004.1"/>
    </source>
</evidence>
<gene>
    <name evidence="1" type="ORF">ENM11_07665</name>
</gene>
<reference evidence="1" key="1">
    <citation type="journal article" date="2020" name="mSystems">
        <title>Genome- and Community-Level Interaction Insights into Carbon Utilization and Element Cycling Functions of Hydrothermarchaeota in Hydrothermal Sediment.</title>
        <authorList>
            <person name="Zhou Z."/>
            <person name="Liu Y."/>
            <person name="Xu W."/>
            <person name="Pan J."/>
            <person name="Luo Z.H."/>
            <person name="Li M."/>
        </authorList>
    </citation>
    <scope>NUCLEOTIDE SEQUENCE [LARGE SCALE GENOMIC DNA]</scope>
    <source>
        <strain evidence="1">SpSt-1056</strain>
    </source>
</reference>
<dbReference type="PANTHER" id="PTHR33969:SF2">
    <property type="entry name" value="SEGREGATION AND CONDENSATION PROTEIN A"/>
    <property type="match status" value="1"/>
</dbReference>
<dbReference type="PANTHER" id="PTHR33969">
    <property type="entry name" value="SEGREGATION AND CONDENSATION PROTEIN A"/>
    <property type="match status" value="1"/>
</dbReference>
<dbReference type="AlphaFoldDB" id="A0A7C5LBE7"/>